<dbReference type="SUPFAM" id="SSF50249">
    <property type="entry name" value="Nucleic acid-binding proteins"/>
    <property type="match status" value="1"/>
</dbReference>
<dbReference type="Gene3D" id="3.40.50.300">
    <property type="entry name" value="P-loop containing nucleotide triphosphate hydrolases"/>
    <property type="match status" value="1"/>
</dbReference>
<evidence type="ECO:0000313" key="3">
    <source>
        <dbReference type="Proteomes" id="UP000587527"/>
    </source>
</evidence>
<dbReference type="InterPro" id="IPR012340">
    <property type="entry name" value="NA-bd_OB-fold"/>
</dbReference>
<dbReference type="RefSeq" id="WP_184834375.1">
    <property type="nucleotide sequence ID" value="NZ_JACHMN010000002.1"/>
</dbReference>
<dbReference type="Proteomes" id="UP000587527">
    <property type="component" value="Unassembled WGS sequence"/>
</dbReference>
<keyword evidence="3" id="KW-1185">Reference proteome</keyword>
<gene>
    <name evidence="2" type="ORF">F4553_001813</name>
</gene>
<dbReference type="EMBL" id="JACHMN010000002">
    <property type="protein sequence ID" value="MBB5868434.1"/>
    <property type="molecule type" value="Genomic_DNA"/>
</dbReference>
<dbReference type="PANTHER" id="PTHR47691:SF3">
    <property type="entry name" value="HTH-TYPE TRANSCRIPTIONAL REGULATOR RV0890C-RELATED"/>
    <property type="match status" value="1"/>
</dbReference>
<evidence type="ECO:0000313" key="2">
    <source>
        <dbReference type="EMBL" id="MBB5868434.1"/>
    </source>
</evidence>
<comment type="caution">
    <text evidence="2">The sequence shown here is derived from an EMBL/GenBank/DDBJ whole genome shotgun (WGS) entry which is preliminary data.</text>
</comment>
<dbReference type="GO" id="GO:0043531">
    <property type="term" value="F:ADP binding"/>
    <property type="evidence" value="ECO:0007669"/>
    <property type="project" value="InterPro"/>
</dbReference>
<dbReference type="SUPFAM" id="SSF52540">
    <property type="entry name" value="P-loop containing nucleoside triphosphate hydrolases"/>
    <property type="match status" value="1"/>
</dbReference>
<dbReference type="InterPro" id="IPR011990">
    <property type="entry name" value="TPR-like_helical_dom_sf"/>
</dbReference>
<dbReference type="Gene3D" id="2.40.50.140">
    <property type="entry name" value="Nucleic acid-binding proteins"/>
    <property type="match status" value="1"/>
</dbReference>
<reference evidence="2 3" key="1">
    <citation type="submission" date="2020-08" db="EMBL/GenBank/DDBJ databases">
        <title>Sequencing the genomes of 1000 actinobacteria strains.</title>
        <authorList>
            <person name="Klenk H.-P."/>
        </authorList>
    </citation>
    <scope>NUCLEOTIDE SEQUENCE [LARGE SCALE GENOMIC DNA]</scope>
    <source>
        <strain evidence="2 3">DSM 45362</strain>
    </source>
</reference>
<dbReference type="InterPro" id="IPR027417">
    <property type="entry name" value="P-loop_NTPase"/>
</dbReference>
<feature type="domain" description="NB-ARC" evidence="1">
    <location>
        <begin position="196"/>
        <end position="331"/>
    </location>
</feature>
<protein>
    <submittedName>
        <fullName evidence="2">Tetratricopeptide (TPR) repeat protein</fullName>
    </submittedName>
</protein>
<name>A0A841BJK1_9ACTN</name>
<dbReference type="SUPFAM" id="SSF48452">
    <property type="entry name" value="TPR-like"/>
    <property type="match status" value="1"/>
</dbReference>
<organism evidence="2 3">
    <name type="scientific">Allocatelliglobosispora scoriae</name>
    <dbReference type="NCBI Taxonomy" id="643052"/>
    <lineage>
        <taxon>Bacteria</taxon>
        <taxon>Bacillati</taxon>
        <taxon>Actinomycetota</taxon>
        <taxon>Actinomycetes</taxon>
        <taxon>Micromonosporales</taxon>
        <taxon>Micromonosporaceae</taxon>
        <taxon>Allocatelliglobosispora</taxon>
    </lineage>
</organism>
<dbReference type="InterPro" id="IPR002182">
    <property type="entry name" value="NB-ARC"/>
</dbReference>
<dbReference type="PANTHER" id="PTHR47691">
    <property type="entry name" value="REGULATOR-RELATED"/>
    <property type="match status" value="1"/>
</dbReference>
<dbReference type="Pfam" id="PF00931">
    <property type="entry name" value="NB-ARC"/>
    <property type="match status" value="1"/>
</dbReference>
<accession>A0A841BJK1</accession>
<proteinExistence type="predicted"/>
<dbReference type="Gene3D" id="1.25.40.10">
    <property type="entry name" value="Tetratricopeptide repeat domain"/>
    <property type="match status" value="1"/>
</dbReference>
<dbReference type="AlphaFoldDB" id="A0A841BJK1"/>
<sequence>MSSNLSSLTCYALIRAIEHDLRTLLSTFCGEHPVEQVFDAAMLAKTIERRLNDRRKQTDHTSLTALLPYVDFGDALALMNKLRPFFPEDTREGLVSLRKALEGAIPVRNRVAHSRPLELGDLPKIVDLAEELSGVAGFPWPELNSTQRQLAENPAFVISLRPDLRKDRQSAVSHNLPDADFDETGLLGRRVNRAELLDELLHGPWPVVSLLGEGGIGKTALALQVAYDLVDHPECPFEIVVWTTAKSEVLTTSEIKRIPGAIQDSMGVFERTATQLAGPAGAENPIAEVRTYLSEFRTLLILDNLETVMDERVLDFIVRVPRGSKVLITSRFGVKDQRGINLAPLDEKEATHLLRSLARARRVSSLASLTGEEASHYVQRMNRHPGFIKWFVAGVELGRESPEQLLRKEDLVLDFCMRNVFDQLSADARTLLQSLLIATGSHTRAELAFLNGFDAARTETAAYELLRTNFVTQMAAGVHRDALALSDFARKYMRKNHPPTLDQQRHISARQRELIKIGGELQYAHSRNPYAPDTLEIRDPGDFHAAGQLRIALDDAAAGQFSDSIERCIQARALAPGYPEPHRVMGYIFDLANNLSEAQNSYQNAVEMSSTSPYVRYFYGRFLVTNQLNPYEGLRMLQEAHELDPDSLLVEVGIAQAHLELEAYNEATQLAMDLLKRPDITYNAEWDCICVLLGAVEALVRRAESPASHDSAARMIARLVEAVELVNVAVLDAYVLDMCLFFEHWARRTARSNVSSSAAQAYAAAASRLRERRRQADPNHMERLVGTIKSKPLDKTFGFIVADSQEYFLHEKAMDDPNHFYEIDINSTVAFYPGQHTAGNRPPARNVRWLL</sequence>
<evidence type="ECO:0000259" key="1">
    <source>
        <dbReference type="Pfam" id="PF00931"/>
    </source>
</evidence>